<accession>A0A562T386</accession>
<comment type="caution">
    <text evidence="1">The sequence shown here is derived from an EMBL/GenBank/DDBJ whole genome shotgun (WGS) entry which is preliminary data.</text>
</comment>
<dbReference type="Proteomes" id="UP000316778">
    <property type="component" value="Unassembled WGS sequence"/>
</dbReference>
<evidence type="ECO:0000313" key="1">
    <source>
        <dbReference type="EMBL" id="TWI87788.1"/>
    </source>
</evidence>
<dbReference type="EMBL" id="VLLG01000003">
    <property type="protein sequence ID" value="TWI87788.1"/>
    <property type="molecule type" value="Genomic_DNA"/>
</dbReference>
<reference evidence="1 2" key="1">
    <citation type="journal article" date="2013" name="Stand. Genomic Sci.">
        <title>Genomic Encyclopedia of Type Strains, Phase I: The one thousand microbial genomes (KMG-I) project.</title>
        <authorList>
            <person name="Kyrpides N.C."/>
            <person name="Woyke T."/>
            <person name="Eisen J.A."/>
            <person name="Garrity G."/>
            <person name="Lilburn T.G."/>
            <person name="Beck B.J."/>
            <person name="Whitman W.B."/>
            <person name="Hugenholtz P."/>
            <person name="Klenk H.P."/>
        </authorList>
    </citation>
    <scope>NUCLEOTIDE SEQUENCE [LARGE SCALE GENOMIC DNA]</scope>
    <source>
        <strain evidence="1 2">DSM 13484</strain>
    </source>
</reference>
<dbReference type="RefSeq" id="WP_145712216.1">
    <property type="nucleotide sequence ID" value="NZ_BAAAFY010000001.1"/>
</dbReference>
<name>A0A562T386_CHIJA</name>
<organism evidence="1 2">
    <name type="scientific">Chitinophaga japonensis</name>
    <name type="common">Flexibacter japonensis</name>
    <dbReference type="NCBI Taxonomy" id="104662"/>
    <lineage>
        <taxon>Bacteria</taxon>
        <taxon>Pseudomonadati</taxon>
        <taxon>Bacteroidota</taxon>
        <taxon>Chitinophagia</taxon>
        <taxon>Chitinophagales</taxon>
        <taxon>Chitinophagaceae</taxon>
        <taxon>Chitinophaga</taxon>
    </lineage>
</organism>
<gene>
    <name evidence="1" type="ORF">LX66_1859</name>
</gene>
<dbReference type="AlphaFoldDB" id="A0A562T386"/>
<evidence type="ECO:0000313" key="2">
    <source>
        <dbReference type="Proteomes" id="UP000316778"/>
    </source>
</evidence>
<proteinExistence type="predicted"/>
<keyword evidence="2" id="KW-1185">Reference proteome</keyword>
<sequence length="139" mass="15670">MVGGISKLSAENSVDLLWECACVVIYSEVADAWTGCERSNFIFLFKQIAEVLNLSAHPSINKDPLKLKKLLIAKQNLVASYDRDDALGKMRLYSQIIKQAVERDEAECELQRCMKALCSYISGIFQFVEGLEITCRNEN</sequence>
<protein>
    <submittedName>
        <fullName evidence="1">Uncharacterized protein</fullName>
    </submittedName>
</protein>